<dbReference type="Pfam" id="PF04545">
    <property type="entry name" value="Sigma70_r4"/>
    <property type="match status" value="1"/>
</dbReference>
<dbReference type="InterPro" id="IPR014284">
    <property type="entry name" value="RNA_pol_sigma-70_dom"/>
</dbReference>
<evidence type="ECO:0000259" key="7">
    <source>
        <dbReference type="PROSITE" id="PS00716"/>
    </source>
</evidence>
<evidence type="ECO:0000256" key="1">
    <source>
        <dbReference type="ARBA" id="ARBA00007788"/>
    </source>
</evidence>
<dbReference type="PRINTS" id="PR00046">
    <property type="entry name" value="SIGMA70FCT"/>
</dbReference>
<dbReference type="Pfam" id="PF04542">
    <property type="entry name" value="Sigma70_r2"/>
    <property type="match status" value="1"/>
</dbReference>
<dbReference type="PROSITE" id="PS00716">
    <property type="entry name" value="SIGMA70_2"/>
    <property type="match status" value="1"/>
</dbReference>
<proteinExistence type="inferred from homology"/>
<dbReference type="GO" id="GO:0003677">
    <property type="term" value="F:DNA binding"/>
    <property type="evidence" value="ECO:0007669"/>
    <property type="project" value="UniProtKB-KW"/>
</dbReference>
<feature type="chain" id="PRO_5032448904" description="RNA polymerase sigma-70 domain-containing protein" evidence="6">
    <location>
        <begin position="20"/>
        <end position="321"/>
    </location>
</feature>
<dbReference type="PANTHER" id="PTHR30603">
    <property type="entry name" value="RNA POLYMERASE SIGMA FACTOR RPO"/>
    <property type="match status" value="1"/>
</dbReference>
<dbReference type="InterPro" id="IPR013324">
    <property type="entry name" value="RNA_pol_sigma_r3/r4-like"/>
</dbReference>
<evidence type="ECO:0000256" key="3">
    <source>
        <dbReference type="ARBA" id="ARBA00023082"/>
    </source>
</evidence>
<keyword evidence="6" id="KW-0732">Signal</keyword>
<dbReference type="Gene3D" id="1.10.601.10">
    <property type="entry name" value="RNA Polymerase Primary Sigma Factor"/>
    <property type="match status" value="1"/>
</dbReference>
<feature type="signal peptide" evidence="6">
    <location>
        <begin position="1"/>
        <end position="19"/>
    </location>
</feature>
<keyword evidence="9" id="KW-1185">Reference proteome</keyword>
<dbReference type="CDD" id="cd06171">
    <property type="entry name" value="Sigma70_r4"/>
    <property type="match status" value="1"/>
</dbReference>
<keyword evidence="5" id="KW-0804">Transcription</keyword>
<dbReference type="PANTHER" id="PTHR30603:SF47">
    <property type="entry name" value="RNA POLYMERASE SIGMA FACTOR SIGD, CHLOROPLASTIC"/>
    <property type="match status" value="1"/>
</dbReference>
<dbReference type="AlphaFoldDB" id="A0A835YWC1"/>
<keyword evidence="2" id="KW-0805">Transcription regulation</keyword>
<comment type="similarity">
    <text evidence="1">Belongs to the sigma-70 factor family.</text>
</comment>
<dbReference type="GO" id="GO:0006352">
    <property type="term" value="P:DNA-templated transcription initiation"/>
    <property type="evidence" value="ECO:0007669"/>
    <property type="project" value="InterPro"/>
</dbReference>
<keyword evidence="3" id="KW-0731">Sigma factor</keyword>
<dbReference type="SUPFAM" id="SSF88659">
    <property type="entry name" value="Sigma3 and sigma4 domains of RNA polymerase sigma factors"/>
    <property type="match status" value="2"/>
</dbReference>
<evidence type="ECO:0000256" key="2">
    <source>
        <dbReference type="ARBA" id="ARBA00023015"/>
    </source>
</evidence>
<dbReference type="InterPro" id="IPR000943">
    <property type="entry name" value="RNA_pol_sigma70"/>
</dbReference>
<keyword evidence="4" id="KW-0238">DNA-binding</keyword>
<dbReference type="EMBL" id="JAFCMP010000368">
    <property type="protein sequence ID" value="KAG5180710.1"/>
    <property type="molecule type" value="Genomic_DNA"/>
</dbReference>
<reference evidence="8" key="1">
    <citation type="submission" date="2021-02" db="EMBL/GenBank/DDBJ databases">
        <title>First Annotated Genome of the Yellow-green Alga Tribonema minus.</title>
        <authorList>
            <person name="Mahan K.M."/>
        </authorList>
    </citation>
    <scope>NUCLEOTIDE SEQUENCE</scope>
    <source>
        <strain evidence="8">UTEX B ZZ1240</strain>
    </source>
</reference>
<sequence>MPRRGVLMVVATLLVDARAFTTIDLLKPEEEVALGRDIQPGLEWEAAKKELAVQLERQPSRAEWAAHMKVDEDTLKLNMIRFARAKTTMISANLRLTMSIARRYERRGLALTVSDLVQEGVFRLMTAAERFDPDKGFRFSTYATWWIKAAIMRAIANQGRTIRLPVHVHNLLNSIGRATRELSLEFVRAPTDEELSLRLQVFTAASGSAASLGGKSRMTLEDSLHDSDSEPLPEDRAHQSMLRESVAQLLGTLSAREREVVRLRFGLDGRRARTHQEIGQIFRLSWQRVRQIEDHALQKLRQPYRNRKLHAHVFEGEALRL</sequence>
<evidence type="ECO:0000313" key="9">
    <source>
        <dbReference type="Proteomes" id="UP000664859"/>
    </source>
</evidence>
<dbReference type="NCBIfam" id="TIGR02937">
    <property type="entry name" value="sigma70-ECF"/>
    <property type="match status" value="1"/>
</dbReference>
<dbReference type="InterPro" id="IPR007627">
    <property type="entry name" value="RNA_pol_sigma70_r2"/>
</dbReference>
<dbReference type="InterPro" id="IPR050239">
    <property type="entry name" value="Sigma-70_RNA_pol_init_factors"/>
</dbReference>
<protein>
    <recommendedName>
        <fullName evidence="7">RNA polymerase sigma-70 domain-containing protein</fullName>
    </recommendedName>
</protein>
<name>A0A835YWC1_9STRA</name>
<dbReference type="Proteomes" id="UP000664859">
    <property type="component" value="Unassembled WGS sequence"/>
</dbReference>
<evidence type="ECO:0000313" key="8">
    <source>
        <dbReference type="EMBL" id="KAG5180710.1"/>
    </source>
</evidence>
<evidence type="ECO:0000256" key="4">
    <source>
        <dbReference type="ARBA" id="ARBA00023125"/>
    </source>
</evidence>
<dbReference type="OrthoDB" id="206108at2759"/>
<gene>
    <name evidence="8" type="ORF">JKP88DRAFT_323479</name>
</gene>
<dbReference type="InterPro" id="IPR007630">
    <property type="entry name" value="RNA_pol_sigma70_r4"/>
</dbReference>
<evidence type="ECO:0000256" key="5">
    <source>
        <dbReference type="ARBA" id="ARBA00023163"/>
    </source>
</evidence>
<dbReference type="GO" id="GO:0016987">
    <property type="term" value="F:sigma factor activity"/>
    <property type="evidence" value="ECO:0007669"/>
    <property type="project" value="UniProtKB-KW"/>
</dbReference>
<dbReference type="InterPro" id="IPR036388">
    <property type="entry name" value="WH-like_DNA-bd_sf"/>
</dbReference>
<dbReference type="Gene3D" id="1.10.10.10">
    <property type="entry name" value="Winged helix-like DNA-binding domain superfamily/Winged helix DNA-binding domain"/>
    <property type="match status" value="2"/>
</dbReference>
<accession>A0A835YWC1</accession>
<organism evidence="8 9">
    <name type="scientific">Tribonema minus</name>
    <dbReference type="NCBI Taxonomy" id="303371"/>
    <lineage>
        <taxon>Eukaryota</taxon>
        <taxon>Sar</taxon>
        <taxon>Stramenopiles</taxon>
        <taxon>Ochrophyta</taxon>
        <taxon>PX clade</taxon>
        <taxon>Xanthophyceae</taxon>
        <taxon>Tribonematales</taxon>
        <taxon>Tribonemataceae</taxon>
        <taxon>Tribonema</taxon>
    </lineage>
</organism>
<dbReference type="InterPro" id="IPR013325">
    <property type="entry name" value="RNA_pol_sigma_r2"/>
</dbReference>
<feature type="domain" description="RNA polymerase sigma-70" evidence="7">
    <location>
        <begin position="274"/>
        <end position="300"/>
    </location>
</feature>
<dbReference type="SUPFAM" id="SSF88946">
    <property type="entry name" value="Sigma2 domain of RNA polymerase sigma factors"/>
    <property type="match status" value="1"/>
</dbReference>
<comment type="caution">
    <text evidence="8">The sequence shown here is derived from an EMBL/GenBank/DDBJ whole genome shotgun (WGS) entry which is preliminary data.</text>
</comment>
<evidence type="ECO:0000256" key="6">
    <source>
        <dbReference type="SAM" id="SignalP"/>
    </source>
</evidence>